<evidence type="ECO:0000313" key="2">
    <source>
        <dbReference type="EMBL" id="OGD74385.1"/>
    </source>
</evidence>
<keyword evidence="1" id="KW-0812">Transmembrane</keyword>
<dbReference type="AlphaFoldDB" id="A0A1F5F3Z6"/>
<keyword evidence="1" id="KW-1133">Transmembrane helix</keyword>
<name>A0A1F5F3Z6_9BACT</name>
<evidence type="ECO:0000313" key="3">
    <source>
        <dbReference type="Proteomes" id="UP000176191"/>
    </source>
</evidence>
<dbReference type="Proteomes" id="UP000176191">
    <property type="component" value="Unassembled WGS sequence"/>
</dbReference>
<proteinExistence type="predicted"/>
<dbReference type="Pfam" id="PF18895">
    <property type="entry name" value="T4SS_pilin"/>
    <property type="match status" value="1"/>
</dbReference>
<evidence type="ECO:0000256" key="1">
    <source>
        <dbReference type="SAM" id="Phobius"/>
    </source>
</evidence>
<dbReference type="InterPro" id="IPR043993">
    <property type="entry name" value="T4SS_pilin"/>
</dbReference>
<feature type="transmembrane region" description="Helical" evidence="1">
    <location>
        <begin position="76"/>
        <end position="94"/>
    </location>
</feature>
<accession>A0A1F5F3Z6</accession>
<feature type="transmembrane region" description="Helical" evidence="1">
    <location>
        <begin position="41"/>
        <end position="64"/>
    </location>
</feature>
<sequence>MACTTVNGQLDLGSCLIFQDSTAAQEYTGAGSLINTLLPNIYLAAGLIIFFMIIMGGFMIISSASDPHKTEDGKKIITSAIMGLAIVICSYWIIQLIQVVTGLSILN</sequence>
<reference evidence="2 3" key="1">
    <citation type="journal article" date="2016" name="Nat. Commun.">
        <title>Thousands of microbial genomes shed light on interconnected biogeochemical processes in an aquifer system.</title>
        <authorList>
            <person name="Anantharaman K."/>
            <person name="Brown C.T."/>
            <person name="Hug L.A."/>
            <person name="Sharon I."/>
            <person name="Castelle C.J."/>
            <person name="Probst A.J."/>
            <person name="Thomas B.C."/>
            <person name="Singh A."/>
            <person name="Wilkins M.J."/>
            <person name="Karaoz U."/>
            <person name="Brodie E.L."/>
            <person name="Williams K.H."/>
            <person name="Hubbard S.S."/>
            <person name="Banfield J.F."/>
        </authorList>
    </citation>
    <scope>NUCLEOTIDE SEQUENCE [LARGE SCALE GENOMIC DNA]</scope>
</reference>
<gene>
    <name evidence="2" type="ORF">A2228_02630</name>
</gene>
<comment type="caution">
    <text evidence="2">The sequence shown here is derived from an EMBL/GenBank/DDBJ whole genome shotgun (WGS) entry which is preliminary data.</text>
</comment>
<dbReference type="EMBL" id="MFAK01000036">
    <property type="protein sequence ID" value="OGD74385.1"/>
    <property type="molecule type" value="Genomic_DNA"/>
</dbReference>
<keyword evidence="1" id="KW-0472">Membrane</keyword>
<organism evidence="2 3">
    <name type="scientific">Candidatus Collierbacteria bacterium RIFOXYA2_FULL_46_10</name>
    <dbReference type="NCBI Taxonomy" id="1817726"/>
    <lineage>
        <taxon>Bacteria</taxon>
        <taxon>Candidatus Collieribacteriota</taxon>
    </lineage>
</organism>
<protein>
    <submittedName>
        <fullName evidence="2">Uncharacterized protein</fullName>
    </submittedName>
</protein>